<dbReference type="Pfam" id="PF15937">
    <property type="entry name" value="PrlF_antitoxin"/>
    <property type="match status" value="1"/>
</dbReference>
<dbReference type="GO" id="GO:0097351">
    <property type="term" value="F:toxin sequestering activity"/>
    <property type="evidence" value="ECO:0007669"/>
    <property type="project" value="InterPro"/>
</dbReference>
<evidence type="ECO:0000313" key="4">
    <source>
        <dbReference type="Proteomes" id="UP000093111"/>
    </source>
</evidence>
<dbReference type="GO" id="GO:0001558">
    <property type="term" value="P:regulation of cell growth"/>
    <property type="evidence" value="ECO:0007669"/>
    <property type="project" value="InterPro"/>
</dbReference>
<dbReference type="InterPro" id="IPR037914">
    <property type="entry name" value="SpoVT-AbrB_sf"/>
</dbReference>
<comment type="caution">
    <text evidence="3">The sequence shown here is derived from an EMBL/GenBank/DDBJ whole genome shotgun (WGS) entry which is preliminary data.</text>
</comment>
<feature type="domain" description="SpoVT-AbrB" evidence="2">
    <location>
        <begin position="6"/>
        <end position="52"/>
    </location>
</feature>
<sequence length="110" mass="11951">MAALLREVSTITVKGQTTVPKSVRQALGIDLGGRIAFYVDDQRHVTVERVDDEEDDPVIDGFLAFLARDMQNHPGRAVGEISASLRERIGMLTTGMEVDTDAPIEGDVAL</sequence>
<dbReference type="AlphaFoldDB" id="A0A1C7NZD6"/>
<proteinExistence type="predicted"/>
<dbReference type="InterPro" id="IPR031848">
    <property type="entry name" value="PrlF_antitoxin"/>
</dbReference>
<dbReference type="STRING" id="1612624.ADU59_17000"/>
<reference evidence="3 4" key="1">
    <citation type="journal article" date="2016" name="Syst. Appl. Microbiol.">
        <title>Pararhizobium polonicum sp. nov. isolated from tumors on stone fruit rootstocks.</title>
        <authorList>
            <person name="Pulawska J."/>
            <person name="Kuzmanovic N."/>
            <person name="Willems A."/>
            <person name="Pothier J.F."/>
        </authorList>
    </citation>
    <scope>NUCLEOTIDE SEQUENCE [LARGE SCALE GENOMIC DNA]</scope>
    <source>
        <strain evidence="3 4">F5.1</strain>
    </source>
</reference>
<dbReference type="GO" id="GO:0003700">
    <property type="term" value="F:DNA-binding transcription factor activity"/>
    <property type="evidence" value="ECO:0007669"/>
    <property type="project" value="InterPro"/>
</dbReference>
<dbReference type="Proteomes" id="UP000093111">
    <property type="component" value="Unassembled WGS sequence"/>
</dbReference>
<dbReference type="GO" id="GO:0003677">
    <property type="term" value="F:DNA binding"/>
    <property type="evidence" value="ECO:0007669"/>
    <property type="project" value="UniProtKB-UniRule"/>
</dbReference>
<dbReference type="SUPFAM" id="SSF89447">
    <property type="entry name" value="AbrB/MazE/MraZ-like"/>
    <property type="match status" value="1"/>
</dbReference>
<accession>A0A1C7NZD6</accession>
<gene>
    <name evidence="3" type="ORF">ADU59_17000</name>
</gene>
<evidence type="ECO:0000259" key="2">
    <source>
        <dbReference type="PROSITE" id="PS51740"/>
    </source>
</evidence>
<evidence type="ECO:0000256" key="1">
    <source>
        <dbReference type="PROSITE-ProRule" id="PRU01076"/>
    </source>
</evidence>
<name>A0A1C7NZD6_9HYPH</name>
<evidence type="ECO:0000313" key="3">
    <source>
        <dbReference type="EMBL" id="OBZ94367.1"/>
    </source>
</evidence>
<protein>
    <submittedName>
        <fullName evidence="3">AbrB family transcriptional regulator</fullName>
    </submittedName>
</protein>
<dbReference type="PROSITE" id="PS51740">
    <property type="entry name" value="SPOVT_ABRB"/>
    <property type="match status" value="1"/>
</dbReference>
<dbReference type="RefSeq" id="WP_068955327.1">
    <property type="nucleotide sequence ID" value="NZ_LGLV01000010.1"/>
</dbReference>
<keyword evidence="4" id="KW-1185">Reference proteome</keyword>
<dbReference type="NCBIfam" id="TIGR01439">
    <property type="entry name" value="lp_hng_hel_AbrB"/>
    <property type="match status" value="1"/>
</dbReference>
<dbReference type="Gene3D" id="2.10.260.10">
    <property type="match status" value="1"/>
</dbReference>
<dbReference type="EMBL" id="LGLV01000010">
    <property type="protein sequence ID" value="OBZ94367.1"/>
    <property type="molecule type" value="Genomic_DNA"/>
</dbReference>
<keyword evidence="1" id="KW-0238">DNA-binding</keyword>
<dbReference type="SMART" id="SM00966">
    <property type="entry name" value="SpoVT_AbrB"/>
    <property type="match status" value="1"/>
</dbReference>
<dbReference type="OrthoDB" id="9809003at2"/>
<organism evidence="3 4">
    <name type="scientific">Pararhizobium polonicum</name>
    <dbReference type="NCBI Taxonomy" id="1612624"/>
    <lineage>
        <taxon>Bacteria</taxon>
        <taxon>Pseudomonadati</taxon>
        <taxon>Pseudomonadota</taxon>
        <taxon>Alphaproteobacteria</taxon>
        <taxon>Hyphomicrobiales</taxon>
        <taxon>Rhizobiaceae</taxon>
        <taxon>Rhizobium/Agrobacterium group</taxon>
        <taxon>Pararhizobium</taxon>
    </lineage>
</organism>
<dbReference type="InterPro" id="IPR007159">
    <property type="entry name" value="SpoVT-AbrB_dom"/>
</dbReference>